<dbReference type="FunFam" id="3.30.565.10:FF:000023">
    <property type="entry name" value="PAS domain-containing sensor histidine kinase"/>
    <property type="match status" value="1"/>
</dbReference>
<dbReference type="Proteomes" id="UP000256900">
    <property type="component" value="Unassembled WGS sequence"/>
</dbReference>
<evidence type="ECO:0000256" key="12">
    <source>
        <dbReference type="ARBA" id="ARBA00023136"/>
    </source>
</evidence>
<feature type="domain" description="Histidine kinase" evidence="15">
    <location>
        <begin position="350"/>
        <end position="570"/>
    </location>
</feature>
<dbReference type="EC" id="2.7.13.3" evidence="4"/>
<dbReference type="PROSITE" id="PS50109">
    <property type="entry name" value="HIS_KIN"/>
    <property type="match status" value="1"/>
</dbReference>
<dbReference type="GO" id="GO:0005524">
    <property type="term" value="F:ATP binding"/>
    <property type="evidence" value="ECO:0007669"/>
    <property type="project" value="UniProtKB-KW"/>
</dbReference>
<feature type="region of interest" description="Disordered" evidence="13">
    <location>
        <begin position="587"/>
        <end position="608"/>
    </location>
</feature>
<dbReference type="Gene3D" id="3.30.565.10">
    <property type="entry name" value="Histidine kinase-like ATPase, C-terminal domain"/>
    <property type="match status" value="1"/>
</dbReference>
<dbReference type="CDD" id="cd00130">
    <property type="entry name" value="PAS"/>
    <property type="match status" value="1"/>
</dbReference>
<feature type="transmembrane region" description="Helical" evidence="14">
    <location>
        <begin position="129"/>
        <end position="149"/>
    </location>
</feature>
<dbReference type="SMART" id="SM00388">
    <property type="entry name" value="HisKA"/>
    <property type="match status" value="1"/>
</dbReference>
<comment type="catalytic activity">
    <reaction evidence="1">
        <text>ATP + protein L-histidine = ADP + protein N-phospho-L-histidine.</text>
        <dbReference type="EC" id="2.7.13.3"/>
    </reaction>
</comment>
<dbReference type="GO" id="GO:0000155">
    <property type="term" value="F:phosphorelay sensor kinase activity"/>
    <property type="evidence" value="ECO:0007669"/>
    <property type="project" value="InterPro"/>
</dbReference>
<dbReference type="Pfam" id="PF00512">
    <property type="entry name" value="HisKA"/>
    <property type="match status" value="1"/>
</dbReference>
<feature type="transmembrane region" description="Helical" evidence="14">
    <location>
        <begin position="59"/>
        <end position="78"/>
    </location>
</feature>
<feature type="domain" description="PAS" evidence="16">
    <location>
        <begin position="196"/>
        <end position="266"/>
    </location>
</feature>
<dbReference type="InterPro" id="IPR004358">
    <property type="entry name" value="Sig_transdc_His_kin-like_C"/>
</dbReference>
<keyword evidence="6" id="KW-0597">Phosphoprotein</keyword>
<feature type="compositionally biased region" description="Basic and acidic residues" evidence="13">
    <location>
        <begin position="587"/>
        <end position="596"/>
    </location>
</feature>
<evidence type="ECO:0000256" key="6">
    <source>
        <dbReference type="ARBA" id="ARBA00022553"/>
    </source>
</evidence>
<dbReference type="Gene3D" id="3.30.450.20">
    <property type="entry name" value="PAS domain"/>
    <property type="match status" value="1"/>
</dbReference>
<dbReference type="InterPro" id="IPR050736">
    <property type="entry name" value="Sensor_HK_Regulatory"/>
</dbReference>
<dbReference type="CDD" id="cd16922">
    <property type="entry name" value="HATPase_EvgS-ArcB-TorS-like"/>
    <property type="match status" value="1"/>
</dbReference>
<dbReference type="InterPro" id="IPR005467">
    <property type="entry name" value="His_kinase_dom"/>
</dbReference>
<keyword evidence="7" id="KW-0808">Transferase</keyword>
<feature type="transmembrane region" description="Helical" evidence="14">
    <location>
        <begin position="161"/>
        <end position="183"/>
    </location>
</feature>
<evidence type="ECO:0000256" key="5">
    <source>
        <dbReference type="ARBA" id="ARBA00022475"/>
    </source>
</evidence>
<keyword evidence="8" id="KW-0547">Nucleotide-binding</keyword>
<sequence>MNFAGSLEKQIASLVHFSVLPHQAERMRHETFLLRRLASSLAIMCLAPLFLAVYGAPAIWHALVFVWCIVPIATVLLLSRSGNLLLAQTICVISFIGAAATIAAGGGPWEAALIWLVLAPFEGALSQNLKLVLAAGGLAVLAAIGLTFADDIGLLSTGFSIGHAPLLVVPAILYATLVAHGLVALQTRCEQAADLRSQHYRAVYDTLGDLIIHQDRNGGAEFVSTNCYEIFGVPSVELMGRGLLDHIHVADRPSFLKAISDAAASSRTIVASLRLRAASVSGKSAYEPSFRWIEMRARRFAFETDGRADAERVISIFRDVSQAKQREMDFDAARAAADEASIWKDQFLANVSHELRTPLNAIIGFSEILADAELTPDDSAKQREYAAIIEKSGHHLLSVVNSILDMSKIQSGAFDILPEPFALPPLIDLCCDMVKLKASEGGVELVRAYPEEIDEIVGDKRAYKQVLLNLLSNAIKFTPRGGRVTVKLHPDGNNVVVSVADTGIGIAPNDLTNLGNPFFQAGASYDRRYEGTGLGLSVVRGLVGLHGGTISIESELDQGTCISVRLPLDCRRLPASKNATARIETLPRRSRSDEPRQFSNEMMVKKIA</sequence>
<dbReference type="GO" id="GO:0045121">
    <property type="term" value="C:membrane raft"/>
    <property type="evidence" value="ECO:0007669"/>
    <property type="project" value="UniProtKB-SubCell"/>
</dbReference>
<evidence type="ECO:0000256" key="8">
    <source>
        <dbReference type="ARBA" id="ARBA00022741"/>
    </source>
</evidence>
<feature type="transmembrane region" description="Helical" evidence="14">
    <location>
        <begin position="85"/>
        <end position="109"/>
    </location>
</feature>
<dbReference type="PRINTS" id="PR00344">
    <property type="entry name" value="BCTRLSENSOR"/>
</dbReference>
<evidence type="ECO:0000256" key="4">
    <source>
        <dbReference type="ARBA" id="ARBA00012438"/>
    </source>
</evidence>
<evidence type="ECO:0000256" key="11">
    <source>
        <dbReference type="ARBA" id="ARBA00023012"/>
    </source>
</evidence>
<comment type="subcellular location">
    <subcellularLocation>
        <location evidence="2">Cell membrane</location>
    </subcellularLocation>
    <subcellularLocation>
        <location evidence="3">Membrane raft</location>
        <topology evidence="3">Multi-pass membrane protein</topology>
    </subcellularLocation>
</comment>
<keyword evidence="18" id="KW-1185">Reference proteome</keyword>
<keyword evidence="11" id="KW-0902">Two-component regulatory system</keyword>
<evidence type="ECO:0000259" key="15">
    <source>
        <dbReference type="PROSITE" id="PS50109"/>
    </source>
</evidence>
<feature type="transmembrane region" description="Helical" evidence="14">
    <location>
        <begin position="33"/>
        <end position="53"/>
    </location>
</feature>
<dbReference type="CDD" id="cd00082">
    <property type="entry name" value="HisKA"/>
    <property type="match status" value="1"/>
</dbReference>
<dbReference type="InterPro" id="IPR036097">
    <property type="entry name" value="HisK_dim/P_sf"/>
</dbReference>
<keyword evidence="10" id="KW-0067">ATP-binding</keyword>
<gene>
    <name evidence="17" type="ORF">DES32_1731</name>
</gene>
<evidence type="ECO:0000259" key="16">
    <source>
        <dbReference type="PROSITE" id="PS50112"/>
    </source>
</evidence>
<dbReference type="InterPro" id="IPR035965">
    <property type="entry name" value="PAS-like_dom_sf"/>
</dbReference>
<dbReference type="InterPro" id="IPR000014">
    <property type="entry name" value="PAS"/>
</dbReference>
<dbReference type="AlphaFoldDB" id="A0A3D9Z266"/>
<evidence type="ECO:0000313" key="18">
    <source>
        <dbReference type="Proteomes" id="UP000256900"/>
    </source>
</evidence>
<evidence type="ECO:0000256" key="9">
    <source>
        <dbReference type="ARBA" id="ARBA00022777"/>
    </source>
</evidence>
<dbReference type="FunFam" id="1.10.287.130:FF:000001">
    <property type="entry name" value="Two-component sensor histidine kinase"/>
    <property type="match status" value="1"/>
</dbReference>
<name>A0A3D9Z266_9HYPH</name>
<dbReference type="SMART" id="SM00387">
    <property type="entry name" value="HATPase_c"/>
    <property type="match status" value="1"/>
</dbReference>
<dbReference type="SUPFAM" id="SSF55785">
    <property type="entry name" value="PYP-like sensor domain (PAS domain)"/>
    <property type="match status" value="1"/>
</dbReference>
<evidence type="ECO:0000256" key="7">
    <source>
        <dbReference type="ARBA" id="ARBA00022679"/>
    </source>
</evidence>
<proteinExistence type="predicted"/>
<accession>A0A3D9Z266</accession>
<evidence type="ECO:0000256" key="13">
    <source>
        <dbReference type="SAM" id="MobiDB-lite"/>
    </source>
</evidence>
<dbReference type="Pfam" id="PF02518">
    <property type="entry name" value="HATPase_c"/>
    <property type="match status" value="1"/>
</dbReference>
<dbReference type="GO" id="GO:0005886">
    <property type="term" value="C:plasma membrane"/>
    <property type="evidence" value="ECO:0007669"/>
    <property type="project" value="UniProtKB-SubCell"/>
</dbReference>
<dbReference type="InterPro" id="IPR036890">
    <property type="entry name" value="HATPase_C_sf"/>
</dbReference>
<evidence type="ECO:0000256" key="10">
    <source>
        <dbReference type="ARBA" id="ARBA00022840"/>
    </source>
</evidence>
<protein>
    <recommendedName>
        <fullName evidence="4">histidine kinase</fullName>
        <ecNumber evidence="4">2.7.13.3</ecNumber>
    </recommendedName>
</protein>
<organism evidence="17 18">
    <name type="scientific">Methylovirgula ligni</name>
    <dbReference type="NCBI Taxonomy" id="569860"/>
    <lineage>
        <taxon>Bacteria</taxon>
        <taxon>Pseudomonadati</taxon>
        <taxon>Pseudomonadota</taxon>
        <taxon>Alphaproteobacteria</taxon>
        <taxon>Hyphomicrobiales</taxon>
        <taxon>Beijerinckiaceae</taxon>
        <taxon>Methylovirgula</taxon>
    </lineage>
</organism>
<dbReference type="SUPFAM" id="SSF55874">
    <property type="entry name" value="ATPase domain of HSP90 chaperone/DNA topoisomerase II/histidine kinase"/>
    <property type="match status" value="1"/>
</dbReference>
<dbReference type="PROSITE" id="PS50112">
    <property type="entry name" value="PAS"/>
    <property type="match status" value="1"/>
</dbReference>
<dbReference type="SMART" id="SM00091">
    <property type="entry name" value="PAS"/>
    <property type="match status" value="1"/>
</dbReference>
<evidence type="ECO:0000256" key="3">
    <source>
        <dbReference type="ARBA" id="ARBA00004314"/>
    </source>
</evidence>
<dbReference type="InterPro" id="IPR003594">
    <property type="entry name" value="HATPase_dom"/>
</dbReference>
<keyword evidence="14" id="KW-0812">Transmembrane</keyword>
<evidence type="ECO:0000256" key="14">
    <source>
        <dbReference type="SAM" id="Phobius"/>
    </source>
</evidence>
<dbReference type="EMBL" id="QUMO01000002">
    <property type="protein sequence ID" value="REF88090.1"/>
    <property type="molecule type" value="Genomic_DNA"/>
</dbReference>
<keyword evidence="12 14" id="KW-0472">Membrane</keyword>
<dbReference type="PANTHER" id="PTHR43711">
    <property type="entry name" value="TWO-COMPONENT HISTIDINE KINASE"/>
    <property type="match status" value="1"/>
</dbReference>
<keyword evidence="5" id="KW-1003">Cell membrane</keyword>
<keyword evidence="14" id="KW-1133">Transmembrane helix</keyword>
<keyword evidence="9 17" id="KW-0418">Kinase</keyword>
<dbReference type="RefSeq" id="WP_165204390.1">
    <property type="nucleotide sequence ID" value="NZ_CP025086.1"/>
</dbReference>
<reference evidence="17 18" key="1">
    <citation type="submission" date="2018-08" db="EMBL/GenBank/DDBJ databases">
        <title>Genomic Encyclopedia of Type Strains, Phase IV (KMG-IV): sequencing the most valuable type-strain genomes for metagenomic binning, comparative biology and taxonomic classification.</title>
        <authorList>
            <person name="Goeker M."/>
        </authorList>
    </citation>
    <scope>NUCLEOTIDE SEQUENCE [LARGE SCALE GENOMIC DNA]</scope>
    <source>
        <strain evidence="17 18">BW863</strain>
    </source>
</reference>
<dbReference type="NCBIfam" id="TIGR00229">
    <property type="entry name" value="sensory_box"/>
    <property type="match status" value="1"/>
</dbReference>
<dbReference type="SUPFAM" id="SSF47384">
    <property type="entry name" value="Homodimeric domain of signal transducing histidine kinase"/>
    <property type="match status" value="1"/>
</dbReference>
<comment type="caution">
    <text evidence="17">The sequence shown here is derived from an EMBL/GenBank/DDBJ whole genome shotgun (WGS) entry which is preliminary data.</text>
</comment>
<evidence type="ECO:0000313" key="17">
    <source>
        <dbReference type="EMBL" id="REF88090.1"/>
    </source>
</evidence>
<dbReference type="PANTHER" id="PTHR43711:SF1">
    <property type="entry name" value="HISTIDINE KINASE 1"/>
    <property type="match status" value="1"/>
</dbReference>
<evidence type="ECO:0000256" key="2">
    <source>
        <dbReference type="ARBA" id="ARBA00004236"/>
    </source>
</evidence>
<dbReference type="Gene3D" id="1.10.287.130">
    <property type="match status" value="1"/>
</dbReference>
<dbReference type="InterPro" id="IPR003661">
    <property type="entry name" value="HisK_dim/P_dom"/>
</dbReference>
<evidence type="ECO:0000256" key="1">
    <source>
        <dbReference type="ARBA" id="ARBA00000085"/>
    </source>
</evidence>